<dbReference type="GO" id="GO:0030170">
    <property type="term" value="F:pyridoxal phosphate binding"/>
    <property type="evidence" value="ECO:0007669"/>
    <property type="project" value="InterPro"/>
</dbReference>
<dbReference type="InterPro" id="IPR004838">
    <property type="entry name" value="NHTrfase_class1_PyrdxlP-BS"/>
</dbReference>
<dbReference type="AlphaFoldDB" id="A0A1D7XLY3"/>
<keyword evidence="4 6" id="KW-0808">Transferase</keyword>
<organism evidence="8 9">
    <name type="scientific">Clostridium taeniosporum</name>
    <dbReference type="NCBI Taxonomy" id="394958"/>
    <lineage>
        <taxon>Bacteria</taxon>
        <taxon>Bacillati</taxon>
        <taxon>Bacillota</taxon>
        <taxon>Clostridia</taxon>
        <taxon>Eubacteriales</taxon>
        <taxon>Clostridiaceae</taxon>
        <taxon>Clostridium</taxon>
    </lineage>
</organism>
<proteinExistence type="inferred from homology"/>
<dbReference type="InterPro" id="IPR004839">
    <property type="entry name" value="Aminotransferase_I/II_large"/>
</dbReference>
<dbReference type="GO" id="GO:0006520">
    <property type="term" value="P:amino acid metabolic process"/>
    <property type="evidence" value="ECO:0007669"/>
    <property type="project" value="InterPro"/>
</dbReference>
<comment type="cofactor">
    <cofactor evidence="1 6">
        <name>pyridoxal 5'-phosphate</name>
        <dbReference type="ChEBI" id="CHEBI:597326"/>
    </cofactor>
</comment>
<evidence type="ECO:0000256" key="5">
    <source>
        <dbReference type="ARBA" id="ARBA00022898"/>
    </source>
</evidence>
<sequence>MILENMIKKNVREMPPSGIRKYFDMINEMEDVISLGVGEPDFVTPWNVREAGIYSLEKGHTHYSSNAGFIELRHEISKYLYRRFNLSYNPTDEIIVTVGGSEGIDIALRALVGPGDEVIIPEPSFVAYKGCTTFTGATPKVINLREEDEFKLTPELLKEAITPKTKVVIIPFPNNPTGAIMTKNELAKIVEVLKDKDIIVISDEIYAELCYDKEHISIASFPEMREKTLVINGFSKAYAMTGWRLGYLCGHPTLIEEMKKIHQYAIMCSPTTSQYAAIEAMKKCDKSVEKMVREYNRRRRVLVEGFRKMGLDCFEPLGAFYVFPSIKSTGMTSDEFCEQLLINEKVLTVPGNAFGDCGEGFIRACYASSMENIIEALKRIERFINKINK</sequence>
<dbReference type="PANTHER" id="PTHR46383:SF3">
    <property type="entry name" value="ASPARTATE AMINOTRANSFERASE-RELATED"/>
    <property type="match status" value="1"/>
</dbReference>
<feature type="domain" description="Aminotransferase class I/classII large" evidence="7">
    <location>
        <begin position="31"/>
        <end position="380"/>
    </location>
</feature>
<name>A0A1D7XLY3_9CLOT</name>
<evidence type="ECO:0000313" key="9">
    <source>
        <dbReference type="Proteomes" id="UP000094652"/>
    </source>
</evidence>
<evidence type="ECO:0000256" key="2">
    <source>
        <dbReference type="ARBA" id="ARBA00007441"/>
    </source>
</evidence>
<dbReference type="FunFam" id="3.40.640.10:FF:000033">
    <property type="entry name" value="Aspartate aminotransferase"/>
    <property type="match status" value="1"/>
</dbReference>
<dbReference type="RefSeq" id="WP_069680503.1">
    <property type="nucleotide sequence ID" value="NZ_CP017253.2"/>
</dbReference>
<keyword evidence="5" id="KW-0663">Pyridoxal phosphate</keyword>
<dbReference type="EMBL" id="CP017253">
    <property type="protein sequence ID" value="AOR24373.1"/>
    <property type="molecule type" value="Genomic_DNA"/>
</dbReference>
<dbReference type="GO" id="GO:0008483">
    <property type="term" value="F:transaminase activity"/>
    <property type="evidence" value="ECO:0007669"/>
    <property type="project" value="UniProtKB-KW"/>
</dbReference>
<keyword evidence="3 6" id="KW-0032">Aminotransferase</keyword>
<dbReference type="KEGG" id="ctae:BGI42_11785"/>
<dbReference type="Gene3D" id="3.40.640.10">
    <property type="entry name" value="Type I PLP-dependent aspartate aminotransferase-like (Major domain)"/>
    <property type="match status" value="1"/>
</dbReference>
<dbReference type="OrthoDB" id="9802328at2"/>
<evidence type="ECO:0000256" key="6">
    <source>
        <dbReference type="RuleBase" id="RU000481"/>
    </source>
</evidence>
<dbReference type="STRING" id="394958.BGI42_11785"/>
<dbReference type="InterPro" id="IPR015421">
    <property type="entry name" value="PyrdxlP-dep_Trfase_major"/>
</dbReference>
<evidence type="ECO:0000256" key="3">
    <source>
        <dbReference type="ARBA" id="ARBA00022576"/>
    </source>
</evidence>
<dbReference type="PANTHER" id="PTHR46383">
    <property type="entry name" value="ASPARTATE AMINOTRANSFERASE"/>
    <property type="match status" value="1"/>
</dbReference>
<evidence type="ECO:0000256" key="1">
    <source>
        <dbReference type="ARBA" id="ARBA00001933"/>
    </source>
</evidence>
<comment type="similarity">
    <text evidence="2 6">Belongs to the class-I pyridoxal-phosphate-dependent aminotransferase family.</text>
</comment>
<dbReference type="Proteomes" id="UP000094652">
    <property type="component" value="Chromosome"/>
</dbReference>
<protein>
    <recommendedName>
        <fullName evidence="6">Aminotransferase</fullName>
        <ecNumber evidence="6">2.6.1.-</ecNumber>
    </recommendedName>
</protein>
<gene>
    <name evidence="8" type="ORF">BGI42_11785</name>
</gene>
<dbReference type="InterPro" id="IPR015422">
    <property type="entry name" value="PyrdxlP-dep_Trfase_small"/>
</dbReference>
<dbReference type="InterPro" id="IPR015424">
    <property type="entry name" value="PyrdxlP-dep_Trfase"/>
</dbReference>
<evidence type="ECO:0000259" key="7">
    <source>
        <dbReference type="Pfam" id="PF00155"/>
    </source>
</evidence>
<dbReference type="SUPFAM" id="SSF53383">
    <property type="entry name" value="PLP-dependent transferases"/>
    <property type="match status" value="1"/>
</dbReference>
<dbReference type="PROSITE" id="PS00105">
    <property type="entry name" value="AA_TRANSFER_CLASS_1"/>
    <property type="match status" value="1"/>
</dbReference>
<accession>A0A1D7XLY3</accession>
<dbReference type="InterPro" id="IPR050596">
    <property type="entry name" value="AspAT/PAT-like"/>
</dbReference>
<dbReference type="Pfam" id="PF00155">
    <property type="entry name" value="Aminotran_1_2"/>
    <property type="match status" value="1"/>
</dbReference>
<dbReference type="CDD" id="cd00609">
    <property type="entry name" value="AAT_like"/>
    <property type="match status" value="1"/>
</dbReference>
<evidence type="ECO:0000256" key="4">
    <source>
        <dbReference type="ARBA" id="ARBA00022679"/>
    </source>
</evidence>
<evidence type="ECO:0000313" key="8">
    <source>
        <dbReference type="EMBL" id="AOR24373.1"/>
    </source>
</evidence>
<keyword evidence="9" id="KW-1185">Reference proteome</keyword>
<dbReference type="Gene3D" id="3.90.1150.10">
    <property type="entry name" value="Aspartate Aminotransferase, domain 1"/>
    <property type="match status" value="1"/>
</dbReference>
<dbReference type="EC" id="2.6.1.-" evidence="6"/>
<reference evidence="9" key="1">
    <citation type="submission" date="2016-09" db="EMBL/GenBank/DDBJ databases">
        <title>Genomics of Clostridium taeniosporum, an organism which forms endospores with ribbon-like appendages.</title>
        <authorList>
            <person name="Walker J.R."/>
        </authorList>
    </citation>
    <scope>NUCLEOTIDE SEQUENCE [LARGE SCALE GENOMIC DNA]</scope>
    <source>
        <strain evidence="9">1/k</strain>
    </source>
</reference>